<evidence type="ECO:0000313" key="6">
    <source>
        <dbReference type="Proteomes" id="UP000002420"/>
    </source>
</evidence>
<dbReference type="OrthoDB" id="9805147at2"/>
<dbReference type="InterPro" id="IPR027417">
    <property type="entry name" value="P-loop_NTPase"/>
</dbReference>
<protein>
    <submittedName>
        <fullName evidence="5">Type II secretion system protein E</fullName>
    </submittedName>
</protein>
<evidence type="ECO:0000256" key="2">
    <source>
        <dbReference type="ARBA" id="ARBA00022741"/>
    </source>
</evidence>
<evidence type="ECO:0000313" key="5">
    <source>
        <dbReference type="EMBL" id="ACD94695.1"/>
    </source>
</evidence>
<reference evidence="5 6" key="1">
    <citation type="submission" date="2008-05" db="EMBL/GenBank/DDBJ databases">
        <title>Complete sequence of chromosome of Geobacter lovleyi SZ.</title>
        <authorList>
            <consortium name="US DOE Joint Genome Institute"/>
            <person name="Lucas S."/>
            <person name="Copeland A."/>
            <person name="Lapidus A."/>
            <person name="Glavina del Rio T."/>
            <person name="Dalin E."/>
            <person name="Tice H."/>
            <person name="Bruce D."/>
            <person name="Goodwin L."/>
            <person name="Pitluck S."/>
            <person name="Chertkov O."/>
            <person name="Meincke L."/>
            <person name="Brettin T."/>
            <person name="Detter J.C."/>
            <person name="Han C."/>
            <person name="Tapia R."/>
            <person name="Kuske C.R."/>
            <person name="Schmutz J."/>
            <person name="Larimer F."/>
            <person name="Land M."/>
            <person name="Hauser L."/>
            <person name="Kyrpides N."/>
            <person name="Mikhailova N."/>
            <person name="Sung Y."/>
            <person name="Fletcher K.E."/>
            <person name="Ritalahti K.M."/>
            <person name="Loeffler F.E."/>
            <person name="Richardson P."/>
        </authorList>
    </citation>
    <scope>NUCLEOTIDE SEQUENCE [LARGE SCALE GENOMIC DNA]</scope>
    <source>
        <strain evidence="6">ATCC BAA-1151 / DSM 17278 / SZ</strain>
    </source>
</reference>
<evidence type="ECO:0000256" key="1">
    <source>
        <dbReference type="ARBA" id="ARBA00006611"/>
    </source>
</evidence>
<dbReference type="GO" id="GO:0005524">
    <property type="term" value="F:ATP binding"/>
    <property type="evidence" value="ECO:0007669"/>
    <property type="project" value="UniProtKB-KW"/>
</dbReference>
<evidence type="ECO:0000259" key="4">
    <source>
        <dbReference type="PROSITE" id="PS00662"/>
    </source>
</evidence>
<dbReference type="AlphaFoldDB" id="B3E5M4"/>
<dbReference type="Gene3D" id="3.30.450.90">
    <property type="match status" value="1"/>
</dbReference>
<dbReference type="EMBL" id="CP001089">
    <property type="protein sequence ID" value="ACD94695.1"/>
    <property type="molecule type" value="Genomic_DNA"/>
</dbReference>
<evidence type="ECO:0000256" key="3">
    <source>
        <dbReference type="ARBA" id="ARBA00022840"/>
    </source>
</evidence>
<name>B3E5M4_TRIL1</name>
<feature type="domain" description="Bacterial type II secretion system protein E" evidence="4">
    <location>
        <begin position="355"/>
        <end position="369"/>
    </location>
</feature>
<dbReference type="InterPro" id="IPR037257">
    <property type="entry name" value="T2SS_E_N_sf"/>
</dbReference>
<dbReference type="Gene3D" id="3.40.50.300">
    <property type="entry name" value="P-loop containing nucleotide triphosphate hydrolases"/>
    <property type="match status" value="1"/>
</dbReference>
<organism evidence="5 6">
    <name type="scientific">Trichlorobacter lovleyi (strain ATCC BAA-1151 / DSM 17278 / SZ)</name>
    <name type="common">Geobacter lovleyi</name>
    <dbReference type="NCBI Taxonomy" id="398767"/>
    <lineage>
        <taxon>Bacteria</taxon>
        <taxon>Pseudomonadati</taxon>
        <taxon>Thermodesulfobacteriota</taxon>
        <taxon>Desulfuromonadia</taxon>
        <taxon>Geobacterales</taxon>
        <taxon>Geobacteraceae</taxon>
        <taxon>Trichlorobacter</taxon>
    </lineage>
</organism>
<sequence length="528" mass="59228">MQTTTPYTRTRVGEYLREQGLINQQKLDVALQEQAITGEKLGEILIRFGFFERSHLVEALAHLNPESLIGETSVQVELPPELLLKYKCMILGDTGNTLYLATLHPHPREVLEAIGKLLDLSMTLTLVPIRHTIITEHLATLERSMHATRRGQDDTDINKQLTAIIHDALEDGASDIHLETSEKSLHVRCRIDGILHMVKALPDSLSNKIFSRIKDMSGMNVSDKMVPQDGSFSMNYRGRNVDFRVSTIPSTYGEKATIRILDKEKMMIGVQEIGISAINDWLELARLTTGLILVCGATGSGKTTTLYSTVRHLNLLEKAVYFVEDPVEYRVPFVTQVQVNRRINLDFAAFGRTVLRHDPDVVVVGEVRDSETAENALWLADTGHLVYATLHTNDIPSTILRLKDLGAEIPKLSYALRGILVQKLARKLCAQCEGAGCEECKQTGYKGRTLLTEFARLNSPKDIYRLIDHKGEDDLPYQRFIDDARTKLTNRTTDCAEIQRVLGIRLGGAWCASCRQQTDCNDAMEIMD</sequence>
<dbReference type="Pfam" id="PF00437">
    <property type="entry name" value="T2SSE"/>
    <property type="match status" value="1"/>
</dbReference>
<dbReference type="CDD" id="cd01129">
    <property type="entry name" value="PulE-GspE-like"/>
    <property type="match status" value="1"/>
</dbReference>
<comment type="similarity">
    <text evidence="1">Belongs to the GSP E family.</text>
</comment>
<dbReference type="eggNOG" id="COG2804">
    <property type="taxonomic scope" value="Bacteria"/>
</dbReference>
<dbReference type="PANTHER" id="PTHR30258">
    <property type="entry name" value="TYPE II SECRETION SYSTEM PROTEIN GSPE-RELATED"/>
    <property type="match status" value="1"/>
</dbReference>
<dbReference type="Proteomes" id="UP000002420">
    <property type="component" value="Chromosome"/>
</dbReference>
<dbReference type="HOGENOM" id="CLU_013446_10_3_7"/>
<keyword evidence="6" id="KW-1185">Reference proteome</keyword>
<dbReference type="SUPFAM" id="SSF160246">
    <property type="entry name" value="EspE N-terminal domain-like"/>
    <property type="match status" value="1"/>
</dbReference>
<dbReference type="InterPro" id="IPR007831">
    <property type="entry name" value="T2SS_GspE_N"/>
</dbReference>
<proteinExistence type="inferred from homology"/>
<dbReference type="PROSITE" id="PS00662">
    <property type="entry name" value="T2SP_E"/>
    <property type="match status" value="1"/>
</dbReference>
<dbReference type="RefSeq" id="WP_012469045.1">
    <property type="nucleotide sequence ID" value="NC_010814.1"/>
</dbReference>
<dbReference type="KEGG" id="glo:Glov_0972"/>
<dbReference type="STRING" id="398767.Glov_0972"/>
<accession>B3E5M4</accession>
<gene>
    <name evidence="5" type="ordered locus">Glov_0972</name>
</gene>
<keyword evidence="3" id="KW-0067">ATP-binding</keyword>
<keyword evidence="2" id="KW-0547">Nucleotide-binding</keyword>
<dbReference type="Pfam" id="PF05157">
    <property type="entry name" value="MshEN"/>
    <property type="match status" value="1"/>
</dbReference>
<dbReference type="GO" id="GO:0005886">
    <property type="term" value="C:plasma membrane"/>
    <property type="evidence" value="ECO:0007669"/>
    <property type="project" value="TreeGrafter"/>
</dbReference>
<dbReference type="SUPFAM" id="SSF52540">
    <property type="entry name" value="P-loop containing nucleoside triphosphate hydrolases"/>
    <property type="match status" value="1"/>
</dbReference>
<dbReference type="InterPro" id="IPR001482">
    <property type="entry name" value="T2SS/T4SS_dom"/>
</dbReference>
<dbReference type="GO" id="GO:0016887">
    <property type="term" value="F:ATP hydrolysis activity"/>
    <property type="evidence" value="ECO:0007669"/>
    <property type="project" value="TreeGrafter"/>
</dbReference>
<dbReference type="PANTHER" id="PTHR30258:SF1">
    <property type="entry name" value="PROTEIN TRANSPORT PROTEIN HOFB HOMOLOG"/>
    <property type="match status" value="1"/>
</dbReference>